<sequence length="122" mass="14174">MPIIEDKGPDKAVLSLFFSSFKGLVGRVLILEFLKSCEIGELERMEFLTSHITLLSMTEMVKTVLDWHFHCHVVIRGFHFHLLLEVVCRSILLIDNLGWLFKNPYSLQIQMVLSLLKFSRKP</sequence>
<accession>A0A7T1AMI0</accession>
<dbReference type="Proteomes" id="UP000594463">
    <property type="component" value="Chromosome"/>
</dbReference>
<reference evidence="1 2" key="1">
    <citation type="journal article" date="2021" name="Nat. Commun.">
        <title>Isolation of a member of the candidate phylum Atribacteria reveals a unique cell membrane structure.</title>
        <authorList>
            <person name="Taiki K."/>
            <person name="Nobu M.K."/>
            <person name="Kusada H."/>
            <person name="Meng X.-Y."/>
            <person name="Hosoki N."/>
            <person name="Uematsu K."/>
            <person name="Yoshioka H."/>
            <person name="Kamagata Y."/>
            <person name="Tamaki H."/>
        </authorList>
    </citation>
    <scope>NUCLEOTIDE SEQUENCE [LARGE SCALE GENOMIC DNA]</scope>
    <source>
        <strain evidence="1 2">RT761</strain>
    </source>
</reference>
<dbReference type="EMBL" id="CP065383">
    <property type="protein sequence ID" value="QPM68645.1"/>
    <property type="molecule type" value="Genomic_DNA"/>
</dbReference>
<dbReference type="KEGG" id="alam:RT761_01867"/>
<organism evidence="1 2">
    <name type="scientific">Atribacter laminatus</name>
    <dbReference type="NCBI Taxonomy" id="2847778"/>
    <lineage>
        <taxon>Bacteria</taxon>
        <taxon>Pseudomonadati</taxon>
        <taxon>Atribacterota</taxon>
        <taxon>Atribacteria</taxon>
        <taxon>Atribacterales</taxon>
        <taxon>Atribacteraceae</taxon>
        <taxon>Atribacter</taxon>
    </lineage>
</organism>
<dbReference type="RefSeq" id="WP_218111141.1">
    <property type="nucleotide sequence ID" value="NZ_CP065383.1"/>
</dbReference>
<protein>
    <submittedName>
        <fullName evidence="1">Uncharacterized protein</fullName>
    </submittedName>
</protein>
<proteinExistence type="predicted"/>
<evidence type="ECO:0000313" key="2">
    <source>
        <dbReference type="Proteomes" id="UP000594463"/>
    </source>
</evidence>
<name>A0A7T1AMI0_ATRLM</name>
<dbReference type="AlphaFoldDB" id="A0A7T1AMI0"/>
<keyword evidence="2" id="KW-1185">Reference proteome</keyword>
<evidence type="ECO:0000313" key="1">
    <source>
        <dbReference type="EMBL" id="QPM68645.1"/>
    </source>
</evidence>
<gene>
    <name evidence="1" type="ORF">RT761_01867</name>
</gene>